<dbReference type="PANTHER" id="PTHR21212">
    <property type="entry name" value="BERNARDINELLI-SEIP CONGENITAL LIPODYSTROPHY 2 HOMOLOG BSCL2 PROTEIN"/>
    <property type="match status" value="1"/>
</dbReference>
<feature type="compositionally biased region" description="Basic and acidic residues" evidence="7">
    <location>
        <begin position="285"/>
        <end position="304"/>
    </location>
</feature>
<gene>
    <name evidence="9" type="ORF">Clacol_008170</name>
</gene>
<dbReference type="EMBL" id="BPWL01000009">
    <property type="protein sequence ID" value="GJJ13913.1"/>
    <property type="molecule type" value="Genomic_DNA"/>
</dbReference>
<proteinExistence type="predicted"/>
<dbReference type="InterPro" id="IPR009617">
    <property type="entry name" value="Seipin"/>
</dbReference>
<evidence type="ECO:0000256" key="3">
    <source>
        <dbReference type="ARBA" id="ARBA00022824"/>
    </source>
</evidence>
<accession>A0AAV5ALE4</accession>
<evidence type="ECO:0000256" key="2">
    <source>
        <dbReference type="ARBA" id="ARBA00022692"/>
    </source>
</evidence>
<dbReference type="GO" id="GO:0140042">
    <property type="term" value="P:lipid droplet formation"/>
    <property type="evidence" value="ECO:0007669"/>
    <property type="project" value="UniProtKB-ARBA"/>
</dbReference>
<comment type="caution">
    <text evidence="9">The sequence shown here is derived from an EMBL/GenBank/DDBJ whole genome shotgun (WGS) entry which is preliminary data.</text>
</comment>
<evidence type="ECO:0000256" key="7">
    <source>
        <dbReference type="SAM" id="MobiDB-lite"/>
    </source>
</evidence>
<dbReference type="CDD" id="cd23995">
    <property type="entry name" value="Seipin_BSCL2_like"/>
    <property type="match status" value="1"/>
</dbReference>
<keyword evidence="5" id="KW-0443">Lipid metabolism</keyword>
<dbReference type="GO" id="GO:0005789">
    <property type="term" value="C:endoplasmic reticulum membrane"/>
    <property type="evidence" value="ECO:0007669"/>
    <property type="project" value="UniProtKB-SubCell"/>
</dbReference>
<dbReference type="PANTHER" id="PTHR21212:SF0">
    <property type="entry name" value="SEIPIN"/>
    <property type="match status" value="1"/>
</dbReference>
<evidence type="ECO:0000313" key="10">
    <source>
        <dbReference type="Proteomes" id="UP001050691"/>
    </source>
</evidence>
<keyword evidence="6 8" id="KW-0472">Membrane</keyword>
<sequence length="395" mass="44046">MVAHVENKQHSRERPNTVSSRFNRVVHSLLPRLLPVIACLLCVPLLLTISGAAGWVVWKRIPVGWNEEVYLQYGDSTNPYAEVELPYILYGQPYDISLYLVLPTTESNYALGNFMASLRLSNPRNETLAAIRRPAVLIQKRPSFIRNLMMSPPSVAGMHVPLLSGWVAGTTNVKAYIELGRSDAWKSLGNGGTRELSVVQATLNGIVRPTGIRCALYFDCHDGITKRLRSSLFSRYPRLTTFVSSFVFFFVSIIVVTGVIFSTLGWSASRRRVLLLSEQENDSDLDKYDNMDSTNEKDEDDKSKFSNSQEPQDAPAGFHSGNIRRRALKLHNSEDFPPESLKRTSGVKVEEDTGSHMHSASSTMYPKSPYPGFDIQEEVVSSGSDLQDSKPVVPS</sequence>
<dbReference type="Proteomes" id="UP001050691">
    <property type="component" value="Unassembled WGS sequence"/>
</dbReference>
<organism evidence="9 10">
    <name type="scientific">Clathrus columnatus</name>
    <dbReference type="NCBI Taxonomy" id="1419009"/>
    <lineage>
        <taxon>Eukaryota</taxon>
        <taxon>Fungi</taxon>
        <taxon>Dikarya</taxon>
        <taxon>Basidiomycota</taxon>
        <taxon>Agaricomycotina</taxon>
        <taxon>Agaricomycetes</taxon>
        <taxon>Phallomycetidae</taxon>
        <taxon>Phallales</taxon>
        <taxon>Clathraceae</taxon>
        <taxon>Clathrus</taxon>
    </lineage>
</organism>
<dbReference type="Pfam" id="PF06775">
    <property type="entry name" value="Seipin"/>
    <property type="match status" value="1"/>
</dbReference>
<dbReference type="AlphaFoldDB" id="A0AAV5ALE4"/>
<keyword evidence="3" id="KW-0256">Endoplasmic reticulum</keyword>
<feature type="transmembrane region" description="Helical" evidence="8">
    <location>
        <begin position="239"/>
        <end position="266"/>
    </location>
</feature>
<protein>
    <submittedName>
        <fullName evidence="9">Uncharacterized protein</fullName>
    </submittedName>
</protein>
<keyword evidence="2 8" id="KW-0812">Transmembrane</keyword>
<evidence type="ECO:0000256" key="8">
    <source>
        <dbReference type="SAM" id="Phobius"/>
    </source>
</evidence>
<dbReference type="GO" id="GO:0006629">
    <property type="term" value="P:lipid metabolic process"/>
    <property type="evidence" value="ECO:0007669"/>
    <property type="project" value="UniProtKB-KW"/>
</dbReference>
<feature type="region of interest" description="Disordered" evidence="7">
    <location>
        <begin position="285"/>
        <end position="375"/>
    </location>
</feature>
<evidence type="ECO:0000256" key="6">
    <source>
        <dbReference type="ARBA" id="ARBA00023136"/>
    </source>
</evidence>
<reference evidence="9" key="1">
    <citation type="submission" date="2021-10" db="EMBL/GenBank/DDBJ databases">
        <title>De novo Genome Assembly of Clathrus columnatus (Basidiomycota, Fungi) Using Illumina and Nanopore Sequence Data.</title>
        <authorList>
            <person name="Ogiso-Tanaka E."/>
            <person name="Itagaki H."/>
            <person name="Hosoya T."/>
            <person name="Hosaka K."/>
        </authorList>
    </citation>
    <scope>NUCLEOTIDE SEQUENCE</scope>
    <source>
        <strain evidence="9">MO-923</strain>
    </source>
</reference>
<comment type="subcellular location">
    <subcellularLocation>
        <location evidence="1">Endoplasmic reticulum membrane</location>
        <topology evidence="1">Multi-pass membrane protein</topology>
    </subcellularLocation>
</comment>
<evidence type="ECO:0000256" key="4">
    <source>
        <dbReference type="ARBA" id="ARBA00022989"/>
    </source>
</evidence>
<keyword evidence="4 8" id="KW-1133">Transmembrane helix</keyword>
<feature type="compositionally biased region" description="Polar residues" evidence="7">
    <location>
        <begin position="356"/>
        <end position="365"/>
    </location>
</feature>
<evidence type="ECO:0000256" key="5">
    <source>
        <dbReference type="ARBA" id="ARBA00023098"/>
    </source>
</evidence>
<keyword evidence="10" id="KW-1185">Reference proteome</keyword>
<name>A0AAV5ALE4_9AGAM</name>
<evidence type="ECO:0000256" key="1">
    <source>
        <dbReference type="ARBA" id="ARBA00004477"/>
    </source>
</evidence>
<evidence type="ECO:0000313" key="9">
    <source>
        <dbReference type="EMBL" id="GJJ13913.1"/>
    </source>
</evidence>
<feature type="transmembrane region" description="Helical" evidence="8">
    <location>
        <begin position="33"/>
        <end position="58"/>
    </location>
</feature>